<name>A0A840HZS8_9SPHN</name>
<comment type="caution">
    <text evidence="2">The sequence shown here is derived from an EMBL/GenBank/DDBJ whole genome shotgun (WGS) entry which is preliminary data.</text>
</comment>
<feature type="region of interest" description="Disordered" evidence="1">
    <location>
        <begin position="1"/>
        <end position="22"/>
    </location>
</feature>
<sequence length="440" mass="48585">MNEIDNMRGVDQDAQTSPLATERQYEIEATAGAILKTPEMQKAMEEARQLLLKLSWANSETAHQTLQEVVSECAGYALLSAASTDFENPGLVWIQTPRKEWMGHSVTGSRFCFDNPDNIYRYVFIDDASTYVLDTKPTGPTGRFSVAIYVALTGAEVESWAVWERTVDAADEERIITDSEGASRITIGPEDPKDGSLHLKSQGGVFVIIREALNDWHTQRPRAMSFRKVAGPPSRVLTFDDRVAIAARYMMFGAQTIAQFEQLYASIPVNDFGAALMRGHATKPSMITQGRYHLADDEALIVNLLPQAAEYMSFSVTSPWLISRNAHSKAGSRTARQSHQNADGTYTYIVSRRDPGVANWMDTDGLVEGCMAIRWEGMHAPVADPNDAIKDTKLVKLDAVRSKLPADFPSVGPAERSAELASRRLDYGSRCGMDCKFAGD</sequence>
<dbReference type="RefSeq" id="WP_184477404.1">
    <property type="nucleotide sequence ID" value="NZ_JACHOV010000019.1"/>
</dbReference>
<protein>
    <recommendedName>
        <fullName evidence="4">DUF1214 domain-containing protein</fullName>
    </recommendedName>
</protein>
<evidence type="ECO:0000313" key="2">
    <source>
        <dbReference type="EMBL" id="MBB4642916.1"/>
    </source>
</evidence>
<dbReference type="Proteomes" id="UP000575068">
    <property type="component" value="Unassembled WGS sequence"/>
</dbReference>
<reference evidence="2 3" key="1">
    <citation type="submission" date="2020-08" db="EMBL/GenBank/DDBJ databases">
        <title>Genomic Encyclopedia of Type Strains, Phase IV (KMG-IV): sequencing the most valuable type-strain genomes for metagenomic binning, comparative biology and taxonomic classification.</title>
        <authorList>
            <person name="Goeker M."/>
        </authorList>
    </citation>
    <scope>NUCLEOTIDE SEQUENCE [LARGE SCALE GENOMIC DNA]</scope>
    <source>
        <strain evidence="2 3">DSM 7465</strain>
    </source>
</reference>
<gene>
    <name evidence="2" type="ORF">HNQ99_003253</name>
</gene>
<proteinExistence type="predicted"/>
<accession>A0A840HZS8</accession>
<dbReference type="EMBL" id="JACHOV010000019">
    <property type="protein sequence ID" value="MBB4642916.1"/>
    <property type="molecule type" value="Genomic_DNA"/>
</dbReference>
<evidence type="ECO:0000313" key="3">
    <source>
        <dbReference type="Proteomes" id="UP000575068"/>
    </source>
</evidence>
<evidence type="ECO:0008006" key="4">
    <source>
        <dbReference type="Google" id="ProtNLM"/>
    </source>
</evidence>
<feature type="compositionally biased region" description="Basic and acidic residues" evidence="1">
    <location>
        <begin position="1"/>
        <end position="11"/>
    </location>
</feature>
<organism evidence="2 3">
    <name type="scientific">Rhizorhapis suberifaciens</name>
    <name type="common">corky root of lettuce</name>
    <dbReference type="NCBI Taxonomy" id="13656"/>
    <lineage>
        <taxon>Bacteria</taxon>
        <taxon>Pseudomonadati</taxon>
        <taxon>Pseudomonadota</taxon>
        <taxon>Alphaproteobacteria</taxon>
        <taxon>Sphingomonadales</taxon>
        <taxon>Sphingomonadaceae</taxon>
        <taxon>Rhizorhapis</taxon>
    </lineage>
</organism>
<keyword evidence="3" id="KW-1185">Reference proteome</keyword>
<dbReference type="AlphaFoldDB" id="A0A840HZS8"/>
<evidence type="ECO:0000256" key="1">
    <source>
        <dbReference type="SAM" id="MobiDB-lite"/>
    </source>
</evidence>